<reference evidence="2" key="2">
    <citation type="journal article" date="2013" name="Nature">
        <title>Insights into bilaterian evolution from three spiralian genomes.</title>
        <authorList>
            <person name="Simakov O."/>
            <person name="Marletaz F."/>
            <person name="Cho S.J."/>
            <person name="Edsinger-Gonzales E."/>
            <person name="Havlak P."/>
            <person name="Hellsten U."/>
            <person name="Kuo D.H."/>
            <person name="Larsson T."/>
            <person name="Lv J."/>
            <person name="Arendt D."/>
            <person name="Savage R."/>
            <person name="Osoegawa K."/>
            <person name="de Jong P."/>
            <person name="Grimwood J."/>
            <person name="Chapman J.A."/>
            <person name="Shapiro H."/>
            <person name="Aerts A."/>
            <person name="Otillar R.P."/>
            <person name="Terry A.Y."/>
            <person name="Boore J.L."/>
            <person name="Grigoriev I.V."/>
            <person name="Lindberg D.R."/>
            <person name="Seaver E.C."/>
            <person name="Weisblat D.A."/>
            <person name="Putnam N.H."/>
            <person name="Rokhsar D.S."/>
        </authorList>
    </citation>
    <scope>NUCLEOTIDE SEQUENCE</scope>
    <source>
        <strain evidence="2">I ESC-2004</strain>
    </source>
</reference>
<reference evidence="1" key="3">
    <citation type="submission" date="2015-06" db="UniProtKB">
        <authorList>
            <consortium name="EnsemblMetazoa"/>
        </authorList>
    </citation>
    <scope>IDENTIFICATION</scope>
</reference>
<evidence type="ECO:0000313" key="2">
    <source>
        <dbReference type="Proteomes" id="UP000014760"/>
    </source>
</evidence>
<accession>X2AIS2</accession>
<dbReference type="AlphaFoldDB" id="X2AIS2"/>
<organism evidence="1 2">
    <name type="scientific">Capitella teleta</name>
    <name type="common">Polychaete worm</name>
    <dbReference type="NCBI Taxonomy" id="283909"/>
    <lineage>
        <taxon>Eukaryota</taxon>
        <taxon>Metazoa</taxon>
        <taxon>Spiralia</taxon>
        <taxon>Lophotrochozoa</taxon>
        <taxon>Annelida</taxon>
        <taxon>Polychaeta</taxon>
        <taxon>Sedentaria</taxon>
        <taxon>Scolecida</taxon>
        <taxon>Capitellidae</taxon>
        <taxon>Capitella</taxon>
    </lineage>
</organism>
<dbReference type="Proteomes" id="UP000014760">
    <property type="component" value="Unassembled WGS sequence"/>
</dbReference>
<dbReference type="HOGENOM" id="CLU_1050700_0_0_1"/>
<name>X2AIS2_CAPTE</name>
<evidence type="ECO:0000313" key="1">
    <source>
        <dbReference type="EnsemblMetazoa" id="CapteP214575"/>
    </source>
</evidence>
<proteinExistence type="predicted"/>
<protein>
    <submittedName>
        <fullName evidence="1">Uncharacterized protein</fullName>
    </submittedName>
</protein>
<dbReference type="EnsemblMetazoa" id="CapteT214575">
    <property type="protein sequence ID" value="CapteP214575"/>
    <property type="gene ID" value="CapteG214575"/>
</dbReference>
<reference evidence="2" key="1">
    <citation type="submission" date="2012-12" db="EMBL/GenBank/DDBJ databases">
        <authorList>
            <person name="Hellsten U."/>
            <person name="Grimwood J."/>
            <person name="Chapman J.A."/>
            <person name="Shapiro H."/>
            <person name="Aerts A."/>
            <person name="Otillar R.P."/>
            <person name="Terry A.Y."/>
            <person name="Boore J.L."/>
            <person name="Simakov O."/>
            <person name="Marletaz F."/>
            <person name="Cho S.-J."/>
            <person name="Edsinger-Gonzales E."/>
            <person name="Havlak P."/>
            <person name="Kuo D.-H."/>
            <person name="Larsson T."/>
            <person name="Lv J."/>
            <person name="Arendt D."/>
            <person name="Savage R."/>
            <person name="Osoegawa K."/>
            <person name="de Jong P."/>
            <person name="Lindberg D.R."/>
            <person name="Seaver E.C."/>
            <person name="Weisblat D.A."/>
            <person name="Putnam N.H."/>
            <person name="Grigoriev I.V."/>
            <person name="Rokhsar D.S."/>
        </authorList>
    </citation>
    <scope>NUCLEOTIDE SEQUENCE</scope>
    <source>
        <strain evidence="2">I ESC-2004</strain>
    </source>
</reference>
<sequence length="265" mass="31300">MSLCRFLLATTTNRVAFYWILKITNFLMESQIRKSELCRHSLTTCNKAEIDLLKAVGQFRQEHRQFIAKLESNRQSIKTKMEEYSARKREIYQDRVTAYQRSGNKRDLGPFYRKPKHYKPERDDVYQSGVIYHGLLHPGAFPHNVDMKRRKSYQDTVSLRKETLVKMNAALLQQQKKRLSEAGLEFPRRTKSAPPLEKKQGKWTDEEDKVLSRVNLNPKQYLLVLTPKNHRGLRSAPSDRHENYADSARLLASRDRRYRIWNDTS</sequence>
<keyword evidence="2" id="KW-1185">Reference proteome</keyword>
<dbReference type="EMBL" id="AMQN01012913">
    <property type="status" value="NOT_ANNOTATED_CDS"/>
    <property type="molecule type" value="Genomic_DNA"/>
</dbReference>